<reference evidence="6" key="2">
    <citation type="submission" date="2023-06" db="EMBL/GenBank/DDBJ databases">
        <authorList>
            <consortium name="Lawrence Berkeley National Laboratory"/>
            <person name="Haridas S."/>
            <person name="Hensen N."/>
            <person name="Bonometti L."/>
            <person name="Westerberg I."/>
            <person name="Brannstrom I.O."/>
            <person name="Guillou S."/>
            <person name="Cros-Aarteil S."/>
            <person name="Calhoun S."/>
            <person name="Kuo A."/>
            <person name="Mondo S."/>
            <person name="Pangilinan J."/>
            <person name="Riley R."/>
            <person name="Labutti K."/>
            <person name="Andreopoulos B."/>
            <person name="Lipzen A."/>
            <person name="Chen C."/>
            <person name="Yanf M."/>
            <person name="Daum C."/>
            <person name="Ng V."/>
            <person name="Clum A."/>
            <person name="Steindorff A."/>
            <person name="Ohm R."/>
            <person name="Martin F."/>
            <person name="Silar P."/>
            <person name="Natvig D."/>
            <person name="Lalanne C."/>
            <person name="Gautier V."/>
            <person name="Ament-Velasquez S.L."/>
            <person name="Kruys A."/>
            <person name="Hutchinson M.I."/>
            <person name="Powell A.J."/>
            <person name="Barry K."/>
            <person name="Miller A.N."/>
            <person name="Grigoriev I.V."/>
            <person name="Debuchy R."/>
            <person name="Gladieux P."/>
            <person name="Thoren M.H."/>
            <person name="Johannesson H."/>
        </authorList>
    </citation>
    <scope>NUCLEOTIDE SEQUENCE</scope>
    <source>
        <strain evidence="6">CBS 955.72</strain>
    </source>
</reference>
<accession>A0AAJ0MF56</accession>
<dbReference type="AlphaFoldDB" id="A0AAJ0MF56"/>
<feature type="domain" description="T-SNARE coiled-coil homology" evidence="5">
    <location>
        <begin position="161"/>
        <end position="223"/>
    </location>
</feature>
<dbReference type="GO" id="GO:0005886">
    <property type="term" value="C:plasma membrane"/>
    <property type="evidence" value="ECO:0007669"/>
    <property type="project" value="TreeGrafter"/>
</dbReference>
<dbReference type="InterPro" id="IPR000727">
    <property type="entry name" value="T_SNARE_dom"/>
</dbReference>
<feature type="transmembrane region" description="Helical" evidence="4">
    <location>
        <begin position="235"/>
        <end position="256"/>
    </location>
</feature>
<dbReference type="GO" id="GO:0006887">
    <property type="term" value="P:exocytosis"/>
    <property type="evidence" value="ECO:0007669"/>
    <property type="project" value="TreeGrafter"/>
</dbReference>
<dbReference type="GO" id="GO:0031201">
    <property type="term" value="C:SNARE complex"/>
    <property type="evidence" value="ECO:0007669"/>
    <property type="project" value="TreeGrafter"/>
</dbReference>
<dbReference type="GO" id="GO:0048278">
    <property type="term" value="P:vesicle docking"/>
    <property type="evidence" value="ECO:0007669"/>
    <property type="project" value="TreeGrafter"/>
</dbReference>
<dbReference type="EMBL" id="JAUIQD010000003">
    <property type="protein sequence ID" value="KAK3356395.1"/>
    <property type="molecule type" value="Genomic_DNA"/>
</dbReference>
<reference evidence="6" key="1">
    <citation type="journal article" date="2023" name="Mol. Phylogenet. Evol.">
        <title>Genome-scale phylogeny and comparative genomics of the fungal order Sordariales.</title>
        <authorList>
            <person name="Hensen N."/>
            <person name="Bonometti L."/>
            <person name="Westerberg I."/>
            <person name="Brannstrom I.O."/>
            <person name="Guillou S."/>
            <person name="Cros-Aarteil S."/>
            <person name="Calhoun S."/>
            <person name="Haridas S."/>
            <person name="Kuo A."/>
            <person name="Mondo S."/>
            <person name="Pangilinan J."/>
            <person name="Riley R."/>
            <person name="LaButti K."/>
            <person name="Andreopoulos B."/>
            <person name="Lipzen A."/>
            <person name="Chen C."/>
            <person name="Yan M."/>
            <person name="Daum C."/>
            <person name="Ng V."/>
            <person name="Clum A."/>
            <person name="Steindorff A."/>
            <person name="Ohm R.A."/>
            <person name="Martin F."/>
            <person name="Silar P."/>
            <person name="Natvig D.O."/>
            <person name="Lalanne C."/>
            <person name="Gautier V."/>
            <person name="Ament-Velasquez S.L."/>
            <person name="Kruys A."/>
            <person name="Hutchinson M.I."/>
            <person name="Powell A.J."/>
            <person name="Barry K."/>
            <person name="Miller A.N."/>
            <person name="Grigoriev I.V."/>
            <person name="Debuchy R."/>
            <person name="Gladieux P."/>
            <person name="Hiltunen Thoren M."/>
            <person name="Johannesson H."/>
        </authorList>
    </citation>
    <scope>NUCLEOTIDE SEQUENCE</scope>
    <source>
        <strain evidence="6">CBS 955.72</strain>
    </source>
</reference>
<keyword evidence="4" id="KW-0472">Membrane</keyword>
<proteinExistence type="inferred from homology"/>
<keyword evidence="7" id="KW-1185">Reference proteome</keyword>
<evidence type="ECO:0000313" key="6">
    <source>
        <dbReference type="EMBL" id="KAK3356395.1"/>
    </source>
</evidence>
<name>A0AAJ0MF56_9PEZI</name>
<dbReference type="GO" id="GO:0006906">
    <property type="term" value="P:vesicle fusion"/>
    <property type="evidence" value="ECO:0007669"/>
    <property type="project" value="TreeGrafter"/>
</dbReference>
<feature type="region of interest" description="Disordered" evidence="3">
    <location>
        <begin position="1"/>
        <end position="21"/>
    </location>
</feature>
<evidence type="ECO:0000256" key="3">
    <source>
        <dbReference type="SAM" id="MobiDB-lite"/>
    </source>
</evidence>
<sequence>MALYHRDVEMHPYPSQPSPAPLPLPEFLTRVQNTRAELRTLTSGIHHLAALHKRALSSTAPEANLKNDVENTVSSGTGNSLFRQKWGQVEALTAEFRGLVQKLLDEERGYQACRRKTVARQYRVVHPGASEDEVRNVMEGDRNVFQSALQDGRTAQASSALGTVRARQNEFQNIEKSIAELARLFQDLETLLILAEPKVREIDRQLEQVDVDITKATEQVQIAQRSALSRRRKKWMLLGVIVAILIIVALVILIWLKVTGRI</sequence>
<evidence type="ECO:0000313" key="7">
    <source>
        <dbReference type="Proteomes" id="UP001275084"/>
    </source>
</evidence>
<evidence type="ECO:0000256" key="1">
    <source>
        <dbReference type="ARBA" id="ARBA00004211"/>
    </source>
</evidence>
<evidence type="ECO:0000259" key="5">
    <source>
        <dbReference type="PROSITE" id="PS50192"/>
    </source>
</evidence>
<evidence type="ECO:0000256" key="4">
    <source>
        <dbReference type="SAM" id="Phobius"/>
    </source>
</evidence>
<dbReference type="Pfam" id="PF05739">
    <property type="entry name" value="SNARE"/>
    <property type="match status" value="1"/>
</dbReference>
<evidence type="ECO:0000256" key="2">
    <source>
        <dbReference type="ARBA" id="ARBA00009063"/>
    </source>
</evidence>
<dbReference type="GO" id="GO:0000149">
    <property type="term" value="F:SNARE binding"/>
    <property type="evidence" value="ECO:0007669"/>
    <property type="project" value="TreeGrafter"/>
</dbReference>
<comment type="subcellular location">
    <subcellularLocation>
        <location evidence="1">Membrane</location>
        <topology evidence="1">Single-pass type IV membrane protein</topology>
    </subcellularLocation>
</comment>
<dbReference type="PROSITE" id="PS50192">
    <property type="entry name" value="T_SNARE"/>
    <property type="match status" value="1"/>
</dbReference>
<keyword evidence="4" id="KW-1133">Transmembrane helix</keyword>
<dbReference type="Gene3D" id="1.20.58.70">
    <property type="match status" value="1"/>
</dbReference>
<comment type="caution">
    <text evidence="6">The sequence shown here is derived from an EMBL/GenBank/DDBJ whole genome shotgun (WGS) entry which is preliminary data.</text>
</comment>
<comment type="similarity">
    <text evidence="2">Belongs to the syntaxin family.</text>
</comment>
<dbReference type="Proteomes" id="UP001275084">
    <property type="component" value="Unassembled WGS sequence"/>
</dbReference>
<organism evidence="6 7">
    <name type="scientific">Lasiosphaeria hispida</name>
    <dbReference type="NCBI Taxonomy" id="260671"/>
    <lineage>
        <taxon>Eukaryota</taxon>
        <taxon>Fungi</taxon>
        <taxon>Dikarya</taxon>
        <taxon>Ascomycota</taxon>
        <taxon>Pezizomycotina</taxon>
        <taxon>Sordariomycetes</taxon>
        <taxon>Sordariomycetidae</taxon>
        <taxon>Sordariales</taxon>
        <taxon>Lasiosphaeriaceae</taxon>
        <taxon>Lasiosphaeria</taxon>
    </lineage>
</organism>
<dbReference type="SMART" id="SM00397">
    <property type="entry name" value="t_SNARE"/>
    <property type="match status" value="1"/>
</dbReference>
<dbReference type="InterPro" id="IPR010989">
    <property type="entry name" value="SNARE"/>
</dbReference>
<gene>
    <name evidence="6" type="ORF">B0T25DRAFT_602829</name>
</gene>
<feature type="compositionally biased region" description="Basic and acidic residues" evidence="3">
    <location>
        <begin position="1"/>
        <end position="10"/>
    </location>
</feature>
<dbReference type="SUPFAM" id="SSF47661">
    <property type="entry name" value="t-snare proteins"/>
    <property type="match status" value="1"/>
</dbReference>
<dbReference type="GO" id="GO:0005484">
    <property type="term" value="F:SNAP receptor activity"/>
    <property type="evidence" value="ECO:0007669"/>
    <property type="project" value="TreeGrafter"/>
</dbReference>
<dbReference type="PANTHER" id="PTHR19957:SF307">
    <property type="entry name" value="PROTEIN SSO1-RELATED"/>
    <property type="match status" value="1"/>
</dbReference>
<dbReference type="PANTHER" id="PTHR19957">
    <property type="entry name" value="SYNTAXIN"/>
    <property type="match status" value="1"/>
</dbReference>
<dbReference type="GO" id="GO:0012505">
    <property type="term" value="C:endomembrane system"/>
    <property type="evidence" value="ECO:0007669"/>
    <property type="project" value="TreeGrafter"/>
</dbReference>
<dbReference type="InterPro" id="IPR045242">
    <property type="entry name" value="Syntaxin"/>
</dbReference>
<keyword evidence="4" id="KW-0812">Transmembrane</keyword>
<dbReference type="GO" id="GO:0006886">
    <property type="term" value="P:intracellular protein transport"/>
    <property type="evidence" value="ECO:0007669"/>
    <property type="project" value="TreeGrafter"/>
</dbReference>
<protein>
    <submittedName>
        <fullName evidence="6">Syntaxin-like protein psy1</fullName>
    </submittedName>
</protein>